<dbReference type="Pfam" id="PF00628">
    <property type="entry name" value="PHD"/>
    <property type="match status" value="1"/>
</dbReference>
<dbReference type="InterPro" id="IPR019786">
    <property type="entry name" value="Zinc_finger_PHD-type_CS"/>
</dbReference>
<evidence type="ECO:0000256" key="7">
    <source>
        <dbReference type="SAM" id="MobiDB-lite"/>
    </source>
</evidence>
<feature type="repeat" description="RCC1" evidence="6">
    <location>
        <begin position="134"/>
        <end position="189"/>
    </location>
</feature>
<dbReference type="InterPro" id="IPR000408">
    <property type="entry name" value="Reg_chr_condens"/>
</dbReference>
<feature type="domain" description="PHD-type" evidence="8">
    <location>
        <begin position="317"/>
        <end position="368"/>
    </location>
</feature>
<dbReference type="PROSITE" id="PS50012">
    <property type="entry name" value="RCC1_3"/>
    <property type="match status" value="3"/>
</dbReference>
<dbReference type="Gene3D" id="2.130.10.30">
    <property type="entry name" value="Regulator of chromosome condensation 1/beta-lactamase-inhibitor protein II"/>
    <property type="match status" value="1"/>
</dbReference>
<sequence>GARTRYSSAATGASWTAGGNHLGQCAHSPCPEVSNFRLVNGPHDPVSGDREHIVKAFAGITFTLFLTKEGKVYSCGSGEKGQLGNGRTGEYIATGNKTAYDIESEPILIKALQDKKIVQIACGQQHSIALDDQGLVYVWGYNGYCRLGLGNQQDVLTPKVVPQFAGPQPMMMGAIVAAGPSNSVVVDKQGMYYMAGKWKNTGDGSGGQPYSSFRFMQDIMACKMTHVACGGVTHFALSPDEEEGGVMTIAWGQNAANGELGLGPNEPKSATKPTRNQPLIGIDVFDVIPGQNTTYFLVSPNEKYSDLPRHPLDLETSDTCVRCNRETSDDDAPLECEKCDTPYHLGCLDPPLKAVPDGEWFCPACTRSPGAPVGGAEPALLPRVAPQKRGKRKAQEEDEEDEDAEGESEDESARKGRGKKAPTKRKK</sequence>
<dbReference type="OrthoDB" id="5370059at2759"/>
<evidence type="ECO:0000313" key="10">
    <source>
        <dbReference type="Proteomes" id="UP000298327"/>
    </source>
</evidence>
<keyword evidence="3 5" id="KW-0863">Zinc-finger</keyword>
<dbReference type="PROSITE" id="PS01359">
    <property type="entry name" value="ZF_PHD_1"/>
    <property type="match status" value="1"/>
</dbReference>
<dbReference type="InterPro" id="IPR028641">
    <property type="entry name" value="RCC2"/>
</dbReference>
<dbReference type="InterPro" id="IPR009091">
    <property type="entry name" value="RCC1/BLIP-II"/>
</dbReference>
<evidence type="ECO:0000256" key="2">
    <source>
        <dbReference type="ARBA" id="ARBA00022737"/>
    </source>
</evidence>
<dbReference type="GO" id="GO:0008270">
    <property type="term" value="F:zinc ion binding"/>
    <property type="evidence" value="ECO:0007669"/>
    <property type="project" value="UniProtKB-KW"/>
</dbReference>
<dbReference type="SUPFAM" id="SSF50985">
    <property type="entry name" value="RCC1/BLIP-II"/>
    <property type="match status" value="1"/>
</dbReference>
<name>A0A4Y9YGJ8_9AGAM</name>
<dbReference type="InterPro" id="IPR019787">
    <property type="entry name" value="Znf_PHD-finger"/>
</dbReference>
<evidence type="ECO:0000259" key="8">
    <source>
        <dbReference type="PROSITE" id="PS50016"/>
    </source>
</evidence>
<feature type="repeat" description="RCC1" evidence="6">
    <location>
        <begin position="70"/>
        <end position="133"/>
    </location>
</feature>
<dbReference type="PRINTS" id="PR00633">
    <property type="entry name" value="RCCNDNSATION"/>
</dbReference>
<evidence type="ECO:0000256" key="6">
    <source>
        <dbReference type="PROSITE-ProRule" id="PRU00235"/>
    </source>
</evidence>
<keyword evidence="10" id="KW-1185">Reference proteome</keyword>
<reference evidence="9 10" key="1">
    <citation type="submission" date="2019-02" db="EMBL/GenBank/DDBJ databases">
        <title>Genome sequencing of the rare red list fungi Dentipellis fragilis.</title>
        <authorList>
            <person name="Buettner E."/>
            <person name="Kellner H."/>
        </authorList>
    </citation>
    <scope>NUCLEOTIDE SEQUENCE [LARGE SCALE GENOMIC DNA]</scope>
    <source>
        <strain evidence="9 10">DSM 105465</strain>
    </source>
</reference>
<dbReference type="GO" id="GO:0016020">
    <property type="term" value="C:membrane"/>
    <property type="evidence" value="ECO:0007669"/>
    <property type="project" value="TreeGrafter"/>
</dbReference>
<gene>
    <name evidence="9" type="ORF">EVG20_g7279</name>
</gene>
<protein>
    <recommendedName>
        <fullName evidence="8">PHD-type domain-containing protein</fullName>
    </recommendedName>
</protein>
<keyword evidence="1" id="KW-0479">Metal-binding</keyword>
<feature type="compositionally biased region" description="Basic residues" evidence="7">
    <location>
        <begin position="415"/>
        <end position="427"/>
    </location>
</feature>
<dbReference type="STRING" id="205917.A0A4Y9YGJ8"/>
<dbReference type="PANTHER" id="PTHR46207:SF1">
    <property type="entry name" value="PROTEIN RCC2"/>
    <property type="match status" value="1"/>
</dbReference>
<dbReference type="Proteomes" id="UP000298327">
    <property type="component" value="Unassembled WGS sequence"/>
</dbReference>
<dbReference type="PROSITE" id="PS50016">
    <property type="entry name" value="ZF_PHD_2"/>
    <property type="match status" value="1"/>
</dbReference>
<evidence type="ECO:0000313" key="9">
    <source>
        <dbReference type="EMBL" id="TFY60833.1"/>
    </source>
</evidence>
<dbReference type="Pfam" id="PF25390">
    <property type="entry name" value="WD40_RLD"/>
    <property type="match status" value="1"/>
</dbReference>
<dbReference type="PROSITE" id="PS00626">
    <property type="entry name" value="RCC1_2"/>
    <property type="match status" value="1"/>
</dbReference>
<dbReference type="GO" id="GO:0031267">
    <property type="term" value="F:small GTPase binding"/>
    <property type="evidence" value="ECO:0007669"/>
    <property type="project" value="TreeGrafter"/>
</dbReference>
<evidence type="ECO:0000256" key="3">
    <source>
        <dbReference type="ARBA" id="ARBA00022771"/>
    </source>
</evidence>
<feature type="region of interest" description="Disordered" evidence="7">
    <location>
        <begin position="371"/>
        <end position="427"/>
    </location>
</feature>
<dbReference type="InterPro" id="IPR011011">
    <property type="entry name" value="Znf_FYVE_PHD"/>
</dbReference>
<feature type="repeat" description="RCC1" evidence="6">
    <location>
        <begin position="246"/>
        <end position="300"/>
    </location>
</feature>
<feature type="non-terminal residue" evidence="9">
    <location>
        <position position="1"/>
    </location>
</feature>
<dbReference type="InterPro" id="IPR013083">
    <property type="entry name" value="Znf_RING/FYVE/PHD"/>
</dbReference>
<dbReference type="EMBL" id="SEOQ01000541">
    <property type="protein sequence ID" value="TFY60833.1"/>
    <property type="molecule type" value="Genomic_DNA"/>
</dbReference>
<keyword evidence="4" id="KW-0862">Zinc</keyword>
<dbReference type="Gene3D" id="3.30.40.10">
    <property type="entry name" value="Zinc/RING finger domain, C3HC4 (zinc finger)"/>
    <property type="match status" value="1"/>
</dbReference>
<organism evidence="9 10">
    <name type="scientific">Dentipellis fragilis</name>
    <dbReference type="NCBI Taxonomy" id="205917"/>
    <lineage>
        <taxon>Eukaryota</taxon>
        <taxon>Fungi</taxon>
        <taxon>Dikarya</taxon>
        <taxon>Basidiomycota</taxon>
        <taxon>Agaricomycotina</taxon>
        <taxon>Agaricomycetes</taxon>
        <taxon>Russulales</taxon>
        <taxon>Hericiaceae</taxon>
        <taxon>Dentipellis</taxon>
    </lineage>
</organism>
<feature type="compositionally biased region" description="Acidic residues" evidence="7">
    <location>
        <begin position="396"/>
        <end position="410"/>
    </location>
</feature>
<evidence type="ECO:0000256" key="4">
    <source>
        <dbReference type="ARBA" id="ARBA00022833"/>
    </source>
</evidence>
<comment type="caution">
    <text evidence="9">The sequence shown here is derived from an EMBL/GenBank/DDBJ whole genome shotgun (WGS) entry which is preliminary data.</text>
</comment>
<dbReference type="InterPro" id="IPR058923">
    <property type="entry name" value="RCC1-like_dom"/>
</dbReference>
<keyword evidence="2" id="KW-0677">Repeat</keyword>
<dbReference type="SUPFAM" id="SSF57903">
    <property type="entry name" value="FYVE/PHD zinc finger"/>
    <property type="match status" value="1"/>
</dbReference>
<proteinExistence type="predicted"/>
<dbReference type="AlphaFoldDB" id="A0A4Y9YGJ8"/>
<evidence type="ECO:0000256" key="5">
    <source>
        <dbReference type="PROSITE-ProRule" id="PRU00146"/>
    </source>
</evidence>
<accession>A0A4Y9YGJ8</accession>
<evidence type="ECO:0000256" key="1">
    <source>
        <dbReference type="ARBA" id="ARBA00022723"/>
    </source>
</evidence>
<dbReference type="InterPro" id="IPR001965">
    <property type="entry name" value="Znf_PHD"/>
</dbReference>
<dbReference type="SMART" id="SM00249">
    <property type="entry name" value="PHD"/>
    <property type="match status" value="1"/>
</dbReference>
<dbReference type="PANTHER" id="PTHR46207">
    <property type="entry name" value="PROTEIN RCC2"/>
    <property type="match status" value="1"/>
</dbReference>